<accession>A0A2T2YKC3</accession>
<keyword evidence="2" id="KW-1185">Reference proteome</keyword>
<protein>
    <submittedName>
        <fullName evidence="1">Uncharacterized protein</fullName>
    </submittedName>
</protein>
<organism evidence="1 2">
    <name type="scientific">Adhaeribacter arboris</name>
    <dbReference type="NCBI Taxonomy" id="2072846"/>
    <lineage>
        <taxon>Bacteria</taxon>
        <taxon>Pseudomonadati</taxon>
        <taxon>Bacteroidota</taxon>
        <taxon>Cytophagia</taxon>
        <taxon>Cytophagales</taxon>
        <taxon>Hymenobacteraceae</taxon>
        <taxon>Adhaeribacter</taxon>
    </lineage>
</organism>
<gene>
    <name evidence="1" type="ORF">AHMF7605_21750</name>
</gene>
<sequence>MAQSLSDQARVLQKCVGLAELQEYYPRTANGNVKQLYVMQHGVSFPSNLVVTKNGKPLVFKTKEEVKATKIDAFFLFREFKITQNTAQVDFAYYYHFKGGYEEFIPVTLALQKTGDTWTITQTKIQEK</sequence>
<dbReference type="Proteomes" id="UP000240357">
    <property type="component" value="Unassembled WGS sequence"/>
</dbReference>
<proteinExistence type="predicted"/>
<comment type="caution">
    <text evidence="1">The sequence shown here is derived from an EMBL/GenBank/DDBJ whole genome shotgun (WGS) entry which is preliminary data.</text>
</comment>
<reference evidence="1 2" key="1">
    <citation type="submission" date="2018-03" db="EMBL/GenBank/DDBJ databases">
        <title>Adhaeribacter sp. HMF7605 Genome sequencing and assembly.</title>
        <authorList>
            <person name="Kang H."/>
            <person name="Kang J."/>
            <person name="Cha I."/>
            <person name="Kim H."/>
            <person name="Joh K."/>
        </authorList>
    </citation>
    <scope>NUCLEOTIDE SEQUENCE [LARGE SCALE GENOMIC DNA]</scope>
    <source>
        <strain evidence="1 2">HMF7605</strain>
    </source>
</reference>
<evidence type="ECO:0000313" key="2">
    <source>
        <dbReference type="Proteomes" id="UP000240357"/>
    </source>
</evidence>
<evidence type="ECO:0000313" key="1">
    <source>
        <dbReference type="EMBL" id="PSR55939.1"/>
    </source>
</evidence>
<name>A0A2T2YKC3_9BACT</name>
<dbReference type="AlphaFoldDB" id="A0A2T2YKC3"/>
<dbReference type="EMBL" id="PYFT01000001">
    <property type="protein sequence ID" value="PSR55939.1"/>
    <property type="molecule type" value="Genomic_DNA"/>
</dbReference>